<dbReference type="Gene3D" id="1.25.40.10">
    <property type="entry name" value="Tetratricopeptide repeat domain"/>
    <property type="match status" value="1"/>
</dbReference>
<proteinExistence type="predicted"/>
<protein>
    <recommendedName>
        <fullName evidence="3">Tetratricopeptide repeat protein</fullName>
    </recommendedName>
</protein>
<dbReference type="SUPFAM" id="SSF116965">
    <property type="entry name" value="Hypothetical protein MPN330"/>
    <property type="match status" value="1"/>
</dbReference>
<evidence type="ECO:0000313" key="1">
    <source>
        <dbReference type="EMBL" id="MCM3715071.1"/>
    </source>
</evidence>
<accession>A0A9X2IPQ5</accession>
<dbReference type="RefSeq" id="WP_251223835.1">
    <property type="nucleotide sequence ID" value="NZ_JAMBOL010000012.1"/>
</dbReference>
<evidence type="ECO:0000313" key="2">
    <source>
        <dbReference type="Proteomes" id="UP001139179"/>
    </source>
</evidence>
<dbReference type="InterPro" id="IPR011990">
    <property type="entry name" value="TPR-like_helical_dom_sf"/>
</dbReference>
<comment type="caution">
    <text evidence="1">The sequence shown here is derived from an EMBL/GenBank/DDBJ whole genome shotgun (WGS) entry which is preliminary data.</text>
</comment>
<organism evidence="1 2">
    <name type="scientific">Halalkalibacter oceani</name>
    <dbReference type="NCBI Taxonomy" id="1653776"/>
    <lineage>
        <taxon>Bacteria</taxon>
        <taxon>Bacillati</taxon>
        <taxon>Bacillota</taxon>
        <taxon>Bacilli</taxon>
        <taxon>Bacillales</taxon>
        <taxon>Bacillaceae</taxon>
        <taxon>Halalkalibacter</taxon>
    </lineage>
</organism>
<evidence type="ECO:0008006" key="3">
    <source>
        <dbReference type="Google" id="ProtNLM"/>
    </source>
</evidence>
<keyword evidence="2" id="KW-1185">Reference proteome</keyword>
<name>A0A9X2IPQ5_9BACI</name>
<gene>
    <name evidence="1" type="ORF">M3202_13365</name>
</gene>
<reference evidence="1" key="1">
    <citation type="submission" date="2022-05" db="EMBL/GenBank/DDBJ databases">
        <title>Comparative Genomics of Spacecraft Associated Microbes.</title>
        <authorList>
            <person name="Tran M.T."/>
            <person name="Wright A."/>
            <person name="Seuylemezian A."/>
            <person name="Eisen J."/>
            <person name="Coil D."/>
        </authorList>
    </citation>
    <scope>NUCLEOTIDE SEQUENCE</scope>
    <source>
        <strain evidence="1">214.1.1</strain>
    </source>
</reference>
<dbReference type="Proteomes" id="UP001139179">
    <property type="component" value="Unassembled WGS sequence"/>
</dbReference>
<dbReference type="EMBL" id="JAMBOL010000012">
    <property type="protein sequence ID" value="MCM3715071.1"/>
    <property type="molecule type" value="Genomic_DNA"/>
</dbReference>
<sequence length="350" mass="39632">MDKRIHKTDKKVILYPGLVKRLIEKGMDALKAKDGAAALEFFLSAEEHEPDHPQVLFGKMLSLVELGRLHEAVEHTSELLKEGIGDYYDNLQVHISLLVQLGQYQEVVDILDAVLSENKVPAQYAESFYQLLHFSRQMAGDQEWLAQQETEPEGVPEDILHMLDSRSPELQMQAILQLKKLPDVEATKALADFLQKPEQDLALSSMALLALQEKGYDQPIHISKVEREAVVVPAQLVEPFESSFGKALLKQLDEELGQESPQLLEFARQLSSAHLFALFPFLPEPEDAELWTAVFHYCACERIGGEEELKHIEGRYAVSGSTLAEKVAEVNQLERLVYQADPFYTRNENR</sequence>
<dbReference type="AlphaFoldDB" id="A0A9X2IPQ5"/>